<evidence type="ECO:0000256" key="6">
    <source>
        <dbReference type="ARBA" id="ARBA00022737"/>
    </source>
</evidence>
<feature type="domain" description="Fibronectin type-III" evidence="15">
    <location>
        <begin position="294"/>
        <end position="391"/>
    </location>
</feature>
<gene>
    <name evidence="16" type="ORF">PEVE_00000146</name>
</gene>
<keyword evidence="12" id="KW-0325">Glycoprotein</keyword>
<keyword evidence="5" id="KW-0732">Signal</keyword>
<dbReference type="CDD" id="cd00192">
    <property type="entry name" value="PTKc"/>
    <property type="match status" value="1"/>
</dbReference>
<evidence type="ECO:0000259" key="15">
    <source>
        <dbReference type="PROSITE" id="PS50853"/>
    </source>
</evidence>
<dbReference type="PANTHER" id="PTHR24416:SF583">
    <property type="entry name" value="RECEPTOR PROTEIN-TYROSINE KINASE"/>
    <property type="match status" value="1"/>
</dbReference>
<evidence type="ECO:0000256" key="9">
    <source>
        <dbReference type="ARBA" id="ARBA00023136"/>
    </source>
</evidence>
<dbReference type="InterPro" id="IPR013320">
    <property type="entry name" value="ConA-like_dom_sf"/>
</dbReference>
<keyword evidence="8 13" id="KW-1133">Transmembrane helix</keyword>
<keyword evidence="6" id="KW-0677">Repeat</keyword>
<evidence type="ECO:0000259" key="14">
    <source>
        <dbReference type="PROSITE" id="PS50011"/>
    </source>
</evidence>
<evidence type="ECO:0000256" key="3">
    <source>
        <dbReference type="ARBA" id="ARBA00022679"/>
    </source>
</evidence>
<feature type="domain" description="Protein kinase" evidence="14">
    <location>
        <begin position="573"/>
        <end position="986"/>
    </location>
</feature>
<dbReference type="SMART" id="SM00219">
    <property type="entry name" value="TyrKc"/>
    <property type="match status" value="1"/>
</dbReference>
<accession>A0ABN8LBM8</accession>
<dbReference type="InterPro" id="IPR011009">
    <property type="entry name" value="Kinase-like_dom_sf"/>
</dbReference>
<dbReference type="CDD" id="cd00063">
    <property type="entry name" value="FN3"/>
    <property type="match status" value="2"/>
</dbReference>
<keyword evidence="3" id="KW-0808">Transferase</keyword>
<keyword evidence="10" id="KW-1015">Disulfide bond</keyword>
<evidence type="ECO:0000256" key="5">
    <source>
        <dbReference type="ARBA" id="ARBA00022729"/>
    </source>
</evidence>
<dbReference type="InterPro" id="IPR001245">
    <property type="entry name" value="Ser-Thr/Tyr_kinase_cat_dom"/>
</dbReference>
<dbReference type="InterPro" id="IPR050122">
    <property type="entry name" value="RTK"/>
</dbReference>
<keyword evidence="9 13" id="KW-0472">Membrane</keyword>
<comment type="subcellular location">
    <subcellularLocation>
        <location evidence="1">Membrane</location>
        <topology evidence="1">Single-pass membrane protein</topology>
    </subcellularLocation>
</comment>
<dbReference type="EC" id="2.7.10.1" evidence="2"/>
<dbReference type="InterPro" id="IPR006558">
    <property type="entry name" value="LamG-like"/>
</dbReference>
<dbReference type="Gene3D" id="2.60.120.200">
    <property type="match status" value="1"/>
</dbReference>
<feature type="transmembrane region" description="Helical" evidence="13">
    <location>
        <begin position="516"/>
        <end position="537"/>
    </location>
</feature>
<sequence length="1009" mass="113973">LTRTYTWASCPDGYFLQGLYRSRGADLQNIEHVRCCRPITFKNISANCKDQSVRISLDNQGWSSCSSGSFIVGIYKESCNTLSCIEEFKCCQVSPSDMVILGHWLLNGEDKDVTFYGSRSLTEGRCPGSKALSFSKSSFYARTPIIILNGRSFTISCWIKQRKKNYILEAIYGDWQYPWQFLLSTKKQKIIFHRHSYIKDEKWWSLTSSEIPLNKWIHLVVTWNKEAFKVFIYADGVEIAYRTFSSSAKFYSSSGRLYMVGNDQQYHQFQGSVMDLFVFGTALSLDEINKLRGVPTIVNKIVTGGTIGMQWEPPLEGACPVLAYNIYYRRVGSPRSGESKKHLISIDGSINHYTLHLNCSHEYEIKVTSMDGHMESDSSQTLKFKPNVPSPPVLSSLEKDAFSCNVSLAWETPSDHGCPLIMYTIYYMQIRPQQPGAPWYVVNITNAMANQYFLATRCDTGYKIEMTAWNEVGQSSRSKTWKTTTSSGTLNEEFSISKPSESIVTKSGNHSALSQAAGLTAGIAAFLVIAILAIFLFRRKLAKRIGRDRNARPRRSKSTIIPLIQWEILREQVIFQEEIGRGAFGKVLKGILRESPGIDVFYEPRNQTVDFKEGRTVAVKVVGERTDQEAKNQFLEEIELMKAIGCHKNVVSMLGCCVTSDPIFLVLEYAPYGDLQHWLRNKRLQKSYQRVYDNEDREFLSSGGNLNAVSTEMIKSGQTDAENLESGEIEKRGIHLSSEESEVTFCGSNVSKDISLDELKETRVTADLALTTNKAGIHDSGEGKEGRVTNQCENFSGMRSVHPSDSQVDGTSDDDLLTAMDLLCFAWQITRGMSFLASKGFVHRDLAARNILLGEDRVVKISDFGLMRHTQDDVYQLRKGKRLPVKWTAPEALYNSQYTTKSDVWSFGVVLWELSTMGGNPYPGISNKELYKLLKTGYRMEKPDMCSDELFQLLLECWNENPSARPTFDLAAKALEKMMVKGTPYLDLDLLDESKAYYCEKPLEEGDTS</sequence>
<evidence type="ECO:0000256" key="7">
    <source>
        <dbReference type="ARBA" id="ARBA00022777"/>
    </source>
</evidence>
<feature type="domain" description="Fibronectin type-III" evidence="15">
    <location>
        <begin position="392"/>
        <end position="488"/>
    </location>
</feature>
<evidence type="ECO:0000256" key="1">
    <source>
        <dbReference type="ARBA" id="ARBA00004167"/>
    </source>
</evidence>
<dbReference type="Pfam" id="PF07714">
    <property type="entry name" value="PK_Tyr_Ser-Thr"/>
    <property type="match status" value="1"/>
</dbReference>
<reference evidence="16 17" key="1">
    <citation type="submission" date="2022-05" db="EMBL/GenBank/DDBJ databases">
        <authorList>
            <consortium name="Genoscope - CEA"/>
            <person name="William W."/>
        </authorList>
    </citation>
    <scope>NUCLEOTIDE SEQUENCE [LARGE SCALE GENOMIC DNA]</scope>
</reference>
<evidence type="ECO:0000256" key="11">
    <source>
        <dbReference type="ARBA" id="ARBA00023170"/>
    </source>
</evidence>
<dbReference type="InterPro" id="IPR000719">
    <property type="entry name" value="Prot_kinase_dom"/>
</dbReference>
<evidence type="ECO:0000313" key="17">
    <source>
        <dbReference type="Proteomes" id="UP001159427"/>
    </source>
</evidence>
<comment type="caution">
    <text evidence="16">The sequence shown here is derived from an EMBL/GenBank/DDBJ whole genome shotgun (WGS) entry which is preliminary data.</text>
</comment>
<dbReference type="PROSITE" id="PS00109">
    <property type="entry name" value="PROTEIN_KINASE_TYR"/>
    <property type="match status" value="1"/>
</dbReference>
<dbReference type="Proteomes" id="UP001159427">
    <property type="component" value="Unassembled WGS sequence"/>
</dbReference>
<dbReference type="Pfam" id="PF13385">
    <property type="entry name" value="Laminin_G_3"/>
    <property type="match status" value="1"/>
</dbReference>
<dbReference type="InterPro" id="IPR020635">
    <property type="entry name" value="Tyr_kinase_cat_dom"/>
</dbReference>
<dbReference type="PROSITE" id="PS50011">
    <property type="entry name" value="PROTEIN_KINASE_DOM"/>
    <property type="match status" value="1"/>
</dbReference>
<evidence type="ECO:0000256" key="10">
    <source>
        <dbReference type="ARBA" id="ARBA00023157"/>
    </source>
</evidence>
<protein>
    <recommendedName>
        <fullName evidence="2">receptor protein-tyrosine kinase</fullName>
        <ecNumber evidence="2">2.7.10.1</ecNumber>
    </recommendedName>
</protein>
<dbReference type="InterPro" id="IPR013783">
    <property type="entry name" value="Ig-like_fold"/>
</dbReference>
<evidence type="ECO:0000256" key="12">
    <source>
        <dbReference type="ARBA" id="ARBA00023180"/>
    </source>
</evidence>
<dbReference type="SMART" id="SM00560">
    <property type="entry name" value="LamGL"/>
    <property type="match status" value="1"/>
</dbReference>
<dbReference type="InterPro" id="IPR003961">
    <property type="entry name" value="FN3_dom"/>
</dbReference>
<evidence type="ECO:0000256" key="13">
    <source>
        <dbReference type="SAM" id="Phobius"/>
    </source>
</evidence>
<keyword evidence="11" id="KW-0675">Receptor</keyword>
<name>A0ABN8LBM8_9CNID</name>
<dbReference type="Gene3D" id="1.10.510.10">
    <property type="entry name" value="Transferase(Phosphotransferase) domain 1"/>
    <property type="match status" value="1"/>
</dbReference>
<evidence type="ECO:0000256" key="8">
    <source>
        <dbReference type="ARBA" id="ARBA00022989"/>
    </source>
</evidence>
<dbReference type="EMBL" id="CALNXI010000010">
    <property type="protein sequence ID" value="CAH3014474.1"/>
    <property type="molecule type" value="Genomic_DNA"/>
</dbReference>
<organism evidence="16 17">
    <name type="scientific">Porites evermanni</name>
    <dbReference type="NCBI Taxonomy" id="104178"/>
    <lineage>
        <taxon>Eukaryota</taxon>
        <taxon>Metazoa</taxon>
        <taxon>Cnidaria</taxon>
        <taxon>Anthozoa</taxon>
        <taxon>Hexacorallia</taxon>
        <taxon>Scleractinia</taxon>
        <taxon>Fungiina</taxon>
        <taxon>Poritidae</taxon>
        <taxon>Porites</taxon>
    </lineage>
</organism>
<proteinExistence type="predicted"/>
<dbReference type="Gene3D" id="2.60.40.10">
    <property type="entry name" value="Immunoglobulins"/>
    <property type="match status" value="2"/>
</dbReference>
<evidence type="ECO:0000313" key="16">
    <source>
        <dbReference type="EMBL" id="CAH3014474.1"/>
    </source>
</evidence>
<dbReference type="SUPFAM" id="SSF49265">
    <property type="entry name" value="Fibronectin type III"/>
    <property type="match status" value="1"/>
</dbReference>
<dbReference type="PANTHER" id="PTHR24416">
    <property type="entry name" value="TYROSINE-PROTEIN KINASE RECEPTOR"/>
    <property type="match status" value="1"/>
</dbReference>
<dbReference type="SUPFAM" id="SSF56112">
    <property type="entry name" value="Protein kinase-like (PK-like)"/>
    <property type="match status" value="1"/>
</dbReference>
<evidence type="ECO:0000256" key="4">
    <source>
        <dbReference type="ARBA" id="ARBA00022692"/>
    </source>
</evidence>
<dbReference type="InterPro" id="IPR036116">
    <property type="entry name" value="FN3_sf"/>
</dbReference>
<dbReference type="PROSITE" id="PS50853">
    <property type="entry name" value="FN3"/>
    <property type="match status" value="2"/>
</dbReference>
<dbReference type="SUPFAM" id="SSF49899">
    <property type="entry name" value="Concanavalin A-like lectins/glucanases"/>
    <property type="match status" value="1"/>
</dbReference>
<keyword evidence="17" id="KW-1185">Reference proteome</keyword>
<keyword evidence="7" id="KW-0418">Kinase</keyword>
<feature type="non-terminal residue" evidence="16">
    <location>
        <position position="1"/>
    </location>
</feature>
<dbReference type="InterPro" id="IPR008266">
    <property type="entry name" value="Tyr_kinase_AS"/>
</dbReference>
<dbReference type="Gene3D" id="3.30.200.20">
    <property type="entry name" value="Phosphorylase Kinase, domain 1"/>
    <property type="match status" value="1"/>
</dbReference>
<keyword evidence="4 13" id="KW-0812">Transmembrane</keyword>
<evidence type="ECO:0000256" key="2">
    <source>
        <dbReference type="ARBA" id="ARBA00011902"/>
    </source>
</evidence>